<protein>
    <submittedName>
        <fullName evidence="1">Uncharacterized protein</fullName>
    </submittedName>
</protein>
<dbReference type="EMBL" id="JACNLK010000029">
    <property type="protein sequence ID" value="MBC8208155.1"/>
    <property type="molecule type" value="Genomic_DNA"/>
</dbReference>
<dbReference type="AlphaFoldDB" id="A0A8J6N9T1"/>
<dbReference type="Proteomes" id="UP000599024">
    <property type="component" value="Unassembled WGS sequence"/>
</dbReference>
<gene>
    <name evidence="1" type="ORF">H8E79_03170</name>
</gene>
<evidence type="ECO:0000313" key="1">
    <source>
        <dbReference type="EMBL" id="MBC8208155.1"/>
    </source>
</evidence>
<sequence length="215" mass="22977">MVLATNPAQKIIILPGMCLDQALYAAPAYKKLDGVQFLSWPRHQGEQSIAQLAQRIIREQGIQAGDIVGGSSLGGMVAAEIARTIPLSKIILIGSTLDRTHVNPTLRRLHPLSSIISIKALQVLAAAGAPLCRSRVLTMFGRAEDTFILSMCQAICSWPGNPQPSCPVAHIHGNRDRVILPPTDGAEIIAAGHHLIALSHARQVAAFLKKETTPG</sequence>
<accession>A0A8J6N9T1</accession>
<dbReference type="SUPFAM" id="SSF53474">
    <property type="entry name" value="alpha/beta-Hydrolases"/>
    <property type="match status" value="1"/>
</dbReference>
<dbReference type="InterPro" id="IPR029058">
    <property type="entry name" value="AB_hydrolase_fold"/>
</dbReference>
<reference evidence="1 2" key="1">
    <citation type="submission" date="2020-08" db="EMBL/GenBank/DDBJ databases">
        <title>Bridging the membrane lipid divide: bacteria of the FCB group superphylum have the potential to synthesize archaeal ether lipids.</title>
        <authorList>
            <person name="Villanueva L."/>
            <person name="Von Meijenfeldt F.A.B."/>
            <person name="Westbye A.B."/>
            <person name="Yadav S."/>
            <person name="Hopmans E.C."/>
            <person name="Dutilh B.E."/>
            <person name="Sinninghe Damste J.S."/>
        </authorList>
    </citation>
    <scope>NUCLEOTIDE SEQUENCE [LARGE SCALE GENOMIC DNA]</scope>
    <source>
        <strain evidence="1">NIOZ-UU81</strain>
    </source>
</reference>
<dbReference type="Gene3D" id="3.40.50.1820">
    <property type="entry name" value="alpha/beta hydrolase"/>
    <property type="match status" value="1"/>
</dbReference>
<proteinExistence type="predicted"/>
<evidence type="ECO:0000313" key="2">
    <source>
        <dbReference type="Proteomes" id="UP000599024"/>
    </source>
</evidence>
<organism evidence="1 2">
    <name type="scientific">Candidatus Desulfatifera sulfidica</name>
    <dbReference type="NCBI Taxonomy" id="2841691"/>
    <lineage>
        <taxon>Bacteria</taxon>
        <taxon>Pseudomonadati</taxon>
        <taxon>Thermodesulfobacteriota</taxon>
        <taxon>Desulfobulbia</taxon>
        <taxon>Desulfobulbales</taxon>
        <taxon>Desulfobulbaceae</taxon>
        <taxon>Candidatus Desulfatifera</taxon>
    </lineage>
</organism>
<comment type="caution">
    <text evidence="1">The sequence shown here is derived from an EMBL/GenBank/DDBJ whole genome shotgun (WGS) entry which is preliminary data.</text>
</comment>
<name>A0A8J6N9T1_9BACT</name>